<dbReference type="RefSeq" id="WP_318347301.1">
    <property type="nucleotide sequence ID" value="NZ_AP018694.1"/>
</dbReference>
<sequence>MKPTRRDFLKSASVLSAGAFFIPNLMSCSPSNRLNIAVIGVGGQGMANWSKLINQKDPKWNENIVALCDVDDKRAAEAFRVMPNAKRFKDYRVMFDQMHKEIDAVMVCTPDHSHFPAAMAAMQLGKHVIVEKPLAHNIWQLRTLQKAAKQYGVITQMANQGHATNGIRLVKEWYDAGLLGNVTEVIAWFDGPDFGPNKYFNKPESFPPAEQPVPDYLDWNLWVGPAAFRPYNEIYVPKTWRSWFDFGNGELGDWCCHTLDAPFWSLDLGMPSVVEAEFKSPVPDTGFVSDQAIIRWDFPARGNKTPVTMRWYEGKLKPENRPEWNMEKLPGSGMIMVGDKQCLMTGGRPNEPRLLMKDDEWNEFLKNPPAQTIPRTFEENPQREWVEAIKNNTVCGSNFDYATKLVEMSLTGVLAQRFNTRIEYDAANMKVTNHSELDAYIKEPMRDGFSYGENL</sequence>
<proteinExistence type="predicted"/>
<dbReference type="KEGG" id="anf:AQPE_3199"/>
<dbReference type="PANTHER" id="PTHR43818">
    <property type="entry name" value="BCDNA.GH03377"/>
    <property type="match status" value="1"/>
</dbReference>
<organism evidence="3 4">
    <name type="scientific">Aquipluma nitroreducens</name>
    <dbReference type="NCBI Taxonomy" id="2010828"/>
    <lineage>
        <taxon>Bacteria</taxon>
        <taxon>Pseudomonadati</taxon>
        <taxon>Bacteroidota</taxon>
        <taxon>Bacteroidia</taxon>
        <taxon>Marinilabiliales</taxon>
        <taxon>Prolixibacteraceae</taxon>
        <taxon>Aquipluma</taxon>
    </lineage>
</organism>
<evidence type="ECO:0000259" key="1">
    <source>
        <dbReference type="Pfam" id="PF01408"/>
    </source>
</evidence>
<dbReference type="EMBL" id="AP018694">
    <property type="protein sequence ID" value="BBE19026.1"/>
    <property type="molecule type" value="Genomic_DNA"/>
</dbReference>
<dbReference type="SUPFAM" id="SSF55347">
    <property type="entry name" value="Glyceraldehyde-3-phosphate dehydrogenase-like, C-terminal domain"/>
    <property type="match status" value="1"/>
</dbReference>
<protein>
    <submittedName>
        <fullName evidence="3">NADH-dependent dehydrogenase</fullName>
    </submittedName>
</protein>
<gene>
    <name evidence="3" type="ORF">AQPE_3199</name>
</gene>
<evidence type="ECO:0000313" key="4">
    <source>
        <dbReference type="Proteomes" id="UP001193389"/>
    </source>
</evidence>
<dbReference type="InterPro" id="IPR000683">
    <property type="entry name" value="Gfo/Idh/MocA-like_OxRdtase_N"/>
</dbReference>
<reference evidence="3" key="1">
    <citation type="journal article" date="2020" name="Int. J. Syst. Evol. Microbiol.">
        <title>Aquipluma nitroreducens gen. nov. sp. nov., a novel facultatively anaerobic bacterium isolated from a freshwater lake.</title>
        <authorList>
            <person name="Watanabe M."/>
            <person name="Kojima H."/>
            <person name="Fukui M."/>
        </authorList>
    </citation>
    <scope>NUCLEOTIDE SEQUENCE</scope>
    <source>
        <strain evidence="3">MeG22</strain>
    </source>
</reference>
<keyword evidence="4" id="KW-1185">Reference proteome</keyword>
<dbReference type="GO" id="GO:0000166">
    <property type="term" value="F:nucleotide binding"/>
    <property type="evidence" value="ECO:0007669"/>
    <property type="project" value="InterPro"/>
</dbReference>
<feature type="domain" description="Gfo/Idh/MocA-like oxidoreductase bacterial type C-terminal" evidence="2">
    <location>
        <begin position="209"/>
        <end position="281"/>
    </location>
</feature>
<dbReference type="Gene3D" id="3.30.360.10">
    <property type="entry name" value="Dihydrodipicolinate Reductase, domain 2"/>
    <property type="match status" value="1"/>
</dbReference>
<dbReference type="PROSITE" id="PS51318">
    <property type="entry name" value="TAT"/>
    <property type="match status" value="1"/>
</dbReference>
<evidence type="ECO:0000313" key="3">
    <source>
        <dbReference type="EMBL" id="BBE19026.1"/>
    </source>
</evidence>
<dbReference type="Proteomes" id="UP001193389">
    <property type="component" value="Chromosome"/>
</dbReference>
<dbReference type="InterPro" id="IPR043906">
    <property type="entry name" value="Gfo/Idh/MocA_OxRdtase_bact_C"/>
</dbReference>
<dbReference type="Pfam" id="PF19051">
    <property type="entry name" value="GFO_IDH_MocA_C2"/>
    <property type="match status" value="1"/>
</dbReference>
<evidence type="ECO:0000259" key="2">
    <source>
        <dbReference type="Pfam" id="PF19051"/>
    </source>
</evidence>
<dbReference type="Gene3D" id="3.40.50.720">
    <property type="entry name" value="NAD(P)-binding Rossmann-like Domain"/>
    <property type="match status" value="1"/>
</dbReference>
<dbReference type="PANTHER" id="PTHR43818:SF10">
    <property type="entry name" value="NADH-DEPENDENT DEHYDROGENASE-RELATED"/>
    <property type="match status" value="1"/>
</dbReference>
<dbReference type="Pfam" id="PF01408">
    <property type="entry name" value="GFO_IDH_MocA"/>
    <property type="match status" value="1"/>
</dbReference>
<dbReference type="AlphaFoldDB" id="A0A5K7SC46"/>
<dbReference type="InterPro" id="IPR006311">
    <property type="entry name" value="TAT_signal"/>
</dbReference>
<feature type="domain" description="Gfo/Idh/MocA-like oxidoreductase N-terminal" evidence="1">
    <location>
        <begin position="34"/>
        <end position="157"/>
    </location>
</feature>
<name>A0A5K7SC46_9BACT</name>
<accession>A0A5K7SC46</accession>
<dbReference type="InterPro" id="IPR050463">
    <property type="entry name" value="Gfo/Idh/MocA_oxidrdct_glycsds"/>
</dbReference>
<dbReference type="SUPFAM" id="SSF51735">
    <property type="entry name" value="NAD(P)-binding Rossmann-fold domains"/>
    <property type="match status" value="1"/>
</dbReference>
<dbReference type="InterPro" id="IPR036291">
    <property type="entry name" value="NAD(P)-bd_dom_sf"/>
</dbReference>